<dbReference type="InterPro" id="IPR043129">
    <property type="entry name" value="ATPase_NBD"/>
</dbReference>
<name>A0A7W3T4M5_9ACTN</name>
<dbReference type="AlphaFoldDB" id="A0A7W3T4M5"/>
<sequence length="412" mass="42463">MNQASSGHLLGLIRRGRATTRGELQRVTGLARSTVGSRLEPLLRAGWIRETPGPAESSTGGRPAVRLEFDASHALVLAAVLETRNARVALLDLAGRVIDEQAGPLSIADGPDRALDLLGERFTRLLERNLHRDGVTASRICAAGLSVPGPVDALTRRLVEPPIMPGWGGHPLPERLRAVLAGRLGTDPGLPVLVENDANLMALAEQRHGHPDCAAFLLVKVSTGIGAGMVVDGGLYRGIDGGAGDIGHIRTAEASDAPCMCGSRGCLAAVASGRALAARLTAEGVPTASGSGVRELLAAGHPDAVRLAREAGRVVGDVLATVVTVVNPGVLMLAGDLAGPPFLTGVRELLYRRAMPRTTAHLEVVTSRLGDRAGLIGAAVLLADELYAPGRADERLAVAARARAVGGAASVA</sequence>
<comment type="caution">
    <text evidence="2">The sequence shown here is derived from an EMBL/GenBank/DDBJ whole genome shotgun (WGS) entry which is preliminary data.</text>
</comment>
<dbReference type="Gene3D" id="1.10.10.10">
    <property type="entry name" value="Winged helix-like DNA-binding domain superfamily/Winged helix DNA-binding domain"/>
    <property type="match status" value="1"/>
</dbReference>
<dbReference type="Proteomes" id="UP000530234">
    <property type="component" value="Unassembled WGS sequence"/>
</dbReference>
<dbReference type="Pfam" id="PF00480">
    <property type="entry name" value="ROK"/>
    <property type="match status" value="1"/>
</dbReference>
<dbReference type="InterPro" id="IPR000600">
    <property type="entry name" value="ROK"/>
</dbReference>
<dbReference type="RefSeq" id="WP_182664674.1">
    <property type="nucleotide sequence ID" value="NZ_VKHS01000365.1"/>
</dbReference>
<dbReference type="PANTHER" id="PTHR18964:SF173">
    <property type="entry name" value="GLUCOKINASE"/>
    <property type="match status" value="1"/>
</dbReference>
<dbReference type="PANTHER" id="PTHR18964">
    <property type="entry name" value="ROK (REPRESSOR, ORF, KINASE) FAMILY"/>
    <property type="match status" value="1"/>
</dbReference>
<reference evidence="3" key="1">
    <citation type="submission" date="2019-10" db="EMBL/GenBank/DDBJ databases">
        <title>Streptomyces sp. nov., a novel actinobacterium isolated from alkaline environment.</title>
        <authorList>
            <person name="Golinska P."/>
        </authorList>
    </citation>
    <scope>NUCLEOTIDE SEQUENCE [LARGE SCALE GENOMIC DNA]</scope>
    <source>
        <strain evidence="3">DSM 42108</strain>
    </source>
</reference>
<evidence type="ECO:0000256" key="1">
    <source>
        <dbReference type="ARBA" id="ARBA00006479"/>
    </source>
</evidence>
<comment type="similarity">
    <text evidence="1">Belongs to the ROK (NagC/XylR) family.</text>
</comment>
<accession>A0A7W3T4M5</accession>
<gene>
    <name evidence="2" type="ORF">FOE67_15350</name>
</gene>
<dbReference type="EMBL" id="VKHS01000365">
    <property type="protein sequence ID" value="MBB0230853.1"/>
    <property type="molecule type" value="Genomic_DNA"/>
</dbReference>
<organism evidence="2 3">
    <name type="scientific">Streptomyces calidiresistens</name>
    <dbReference type="NCBI Taxonomy" id="1485586"/>
    <lineage>
        <taxon>Bacteria</taxon>
        <taxon>Bacillati</taxon>
        <taxon>Actinomycetota</taxon>
        <taxon>Actinomycetes</taxon>
        <taxon>Kitasatosporales</taxon>
        <taxon>Streptomycetaceae</taxon>
        <taxon>Streptomyces</taxon>
    </lineage>
</organism>
<dbReference type="InterPro" id="IPR036388">
    <property type="entry name" value="WH-like_DNA-bd_sf"/>
</dbReference>
<evidence type="ECO:0000313" key="2">
    <source>
        <dbReference type="EMBL" id="MBB0230853.1"/>
    </source>
</evidence>
<protein>
    <submittedName>
        <fullName evidence="2">ROK family protein</fullName>
    </submittedName>
</protein>
<dbReference type="SUPFAM" id="SSF46785">
    <property type="entry name" value="Winged helix' DNA-binding domain"/>
    <property type="match status" value="1"/>
</dbReference>
<dbReference type="InterPro" id="IPR049874">
    <property type="entry name" value="ROK_cs"/>
</dbReference>
<evidence type="ECO:0000313" key="3">
    <source>
        <dbReference type="Proteomes" id="UP000530234"/>
    </source>
</evidence>
<dbReference type="InterPro" id="IPR036390">
    <property type="entry name" value="WH_DNA-bd_sf"/>
</dbReference>
<keyword evidence="3" id="KW-1185">Reference proteome</keyword>
<dbReference type="PROSITE" id="PS01125">
    <property type="entry name" value="ROK"/>
    <property type="match status" value="1"/>
</dbReference>
<dbReference type="SUPFAM" id="SSF53067">
    <property type="entry name" value="Actin-like ATPase domain"/>
    <property type="match status" value="1"/>
</dbReference>
<proteinExistence type="inferred from homology"/>
<dbReference type="Gene3D" id="3.30.420.40">
    <property type="match status" value="2"/>
</dbReference>